<comment type="caution">
    <text evidence="1">The sequence shown here is derived from an EMBL/GenBank/DDBJ whole genome shotgun (WGS) entry which is preliminary data.</text>
</comment>
<dbReference type="SUPFAM" id="SSF51197">
    <property type="entry name" value="Clavaminate synthase-like"/>
    <property type="match status" value="1"/>
</dbReference>
<dbReference type="PANTHER" id="PTHR34986:SF1">
    <property type="entry name" value="PROTEIN YIAL"/>
    <property type="match status" value="1"/>
</dbReference>
<reference evidence="1" key="1">
    <citation type="submission" date="2016-10" db="EMBL/GenBank/DDBJ databases">
        <title>Sequence of Gallionella enrichment culture.</title>
        <authorList>
            <person name="Poehlein A."/>
            <person name="Muehling M."/>
            <person name="Daniel R."/>
        </authorList>
    </citation>
    <scope>NUCLEOTIDE SEQUENCE</scope>
</reference>
<organism evidence="1">
    <name type="scientific">mine drainage metagenome</name>
    <dbReference type="NCBI Taxonomy" id="410659"/>
    <lineage>
        <taxon>unclassified sequences</taxon>
        <taxon>metagenomes</taxon>
        <taxon>ecological metagenomes</taxon>
    </lineage>
</organism>
<dbReference type="InterPro" id="IPR037012">
    <property type="entry name" value="NanQ/TabA/YiaL_sf"/>
</dbReference>
<accession>A0A1J5QSY2</accession>
<proteinExistence type="predicted"/>
<sequence>MIFDTIVNAERYAALHPLFPQAFEYIRNTDLSVLPPGRYPVVGEDLFAIVEQLPGRTREAAQLECHRQHIDIQLVLDGVDEMGWKPLADCQDPVSDYRPEKDIQFFRDPPAAWIATPPGAFCIFFPTDAHAPLVGSHPIRKVILKIRVQAGQHAS</sequence>
<dbReference type="PANTHER" id="PTHR34986">
    <property type="entry name" value="EVOLVED BETA-GALACTOSIDASE SUBUNIT BETA"/>
    <property type="match status" value="1"/>
</dbReference>
<dbReference type="NCBIfam" id="TIGR00022">
    <property type="entry name" value="YhcH/YjgK/YiaL family protein"/>
    <property type="match status" value="1"/>
</dbReference>
<dbReference type="EMBL" id="MLJW01000471">
    <property type="protein sequence ID" value="OIQ86576.1"/>
    <property type="molecule type" value="Genomic_DNA"/>
</dbReference>
<gene>
    <name evidence="1" type="primary">tabA_7</name>
    <name evidence="1" type="ORF">GALL_315700</name>
</gene>
<name>A0A1J5QSY2_9ZZZZ</name>
<dbReference type="InterPro" id="IPR004375">
    <property type="entry name" value="NanQ/TabA/YiaL"/>
</dbReference>
<evidence type="ECO:0000313" key="1">
    <source>
        <dbReference type="EMBL" id="OIQ86576.1"/>
    </source>
</evidence>
<dbReference type="Gene3D" id="2.60.120.370">
    <property type="entry name" value="YhcH/YjgK/YiaL"/>
    <property type="match status" value="1"/>
</dbReference>
<dbReference type="GO" id="GO:0005829">
    <property type="term" value="C:cytosol"/>
    <property type="evidence" value="ECO:0007669"/>
    <property type="project" value="TreeGrafter"/>
</dbReference>
<dbReference type="AlphaFoldDB" id="A0A1J5QSY2"/>
<protein>
    <submittedName>
        <fullName evidence="1">Toxin-antitoxin biofilm protein TabA</fullName>
    </submittedName>
</protein>
<dbReference type="Pfam" id="PF04074">
    <property type="entry name" value="DUF386"/>
    <property type="match status" value="1"/>
</dbReference>